<dbReference type="EMBL" id="MNCJ02000316">
    <property type="protein sequence ID" value="KAF5822850.1"/>
    <property type="molecule type" value="Genomic_DNA"/>
</dbReference>
<dbReference type="AlphaFoldDB" id="A0A9K3JY41"/>
<feature type="compositionally biased region" description="Basic and acidic residues" evidence="1">
    <location>
        <begin position="159"/>
        <end position="184"/>
    </location>
</feature>
<evidence type="ECO:0000256" key="1">
    <source>
        <dbReference type="SAM" id="MobiDB-lite"/>
    </source>
</evidence>
<gene>
    <name evidence="2" type="ORF">HanXRQr2_Chr01g0031721</name>
</gene>
<sequence>MKESVTVTVKPGTSLQITVVAVEGQRTGVTLVDVTPHGFGVEKPDGSGSNVSKESTDPNKDLEAAIRSKKPKLYGSVDAFFDRDFLKIYLKNSLNEDKKKPVDIIDIASKILPFPAERRLLSAAFKVAKPFAGHFAKQAFLFILEIIPPNLPTLPAAESENHPDESENHPTLSEGKDHSDEPKG</sequence>
<evidence type="ECO:0000313" key="2">
    <source>
        <dbReference type="EMBL" id="KAF5822850.1"/>
    </source>
</evidence>
<dbReference type="Proteomes" id="UP000215914">
    <property type="component" value="Unassembled WGS sequence"/>
</dbReference>
<protein>
    <submittedName>
        <fullName evidence="2">Uncharacterized protein</fullName>
    </submittedName>
</protein>
<organism evidence="2 3">
    <name type="scientific">Helianthus annuus</name>
    <name type="common">Common sunflower</name>
    <dbReference type="NCBI Taxonomy" id="4232"/>
    <lineage>
        <taxon>Eukaryota</taxon>
        <taxon>Viridiplantae</taxon>
        <taxon>Streptophyta</taxon>
        <taxon>Embryophyta</taxon>
        <taxon>Tracheophyta</taxon>
        <taxon>Spermatophyta</taxon>
        <taxon>Magnoliopsida</taxon>
        <taxon>eudicotyledons</taxon>
        <taxon>Gunneridae</taxon>
        <taxon>Pentapetalae</taxon>
        <taxon>asterids</taxon>
        <taxon>campanulids</taxon>
        <taxon>Asterales</taxon>
        <taxon>Asteraceae</taxon>
        <taxon>Asteroideae</taxon>
        <taxon>Heliantheae alliance</taxon>
        <taxon>Heliantheae</taxon>
        <taxon>Helianthus</taxon>
    </lineage>
</organism>
<reference evidence="2" key="2">
    <citation type="submission" date="2020-06" db="EMBL/GenBank/DDBJ databases">
        <title>Helianthus annuus Genome sequencing and assembly Release 2.</title>
        <authorList>
            <person name="Gouzy J."/>
            <person name="Langlade N."/>
            <person name="Munos S."/>
        </authorList>
    </citation>
    <scope>NUCLEOTIDE SEQUENCE</scope>
    <source>
        <tissue evidence="2">Leaves</tissue>
    </source>
</reference>
<comment type="caution">
    <text evidence="2">The sequence shown here is derived from an EMBL/GenBank/DDBJ whole genome shotgun (WGS) entry which is preliminary data.</text>
</comment>
<proteinExistence type="predicted"/>
<keyword evidence="3" id="KW-1185">Reference proteome</keyword>
<accession>A0A9K3JY41</accession>
<dbReference type="Gramene" id="mRNA:HanXRQr2_Chr01g0031721">
    <property type="protein sequence ID" value="mRNA:HanXRQr2_Chr01g0031721"/>
    <property type="gene ID" value="HanXRQr2_Chr01g0031721"/>
</dbReference>
<name>A0A9K3JY41_HELAN</name>
<evidence type="ECO:0000313" key="3">
    <source>
        <dbReference type="Proteomes" id="UP000215914"/>
    </source>
</evidence>
<feature type="region of interest" description="Disordered" evidence="1">
    <location>
        <begin position="154"/>
        <end position="184"/>
    </location>
</feature>
<reference evidence="2" key="1">
    <citation type="journal article" date="2017" name="Nature">
        <title>The sunflower genome provides insights into oil metabolism, flowering and Asterid evolution.</title>
        <authorList>
            <person name="Badouin H."/>
            <person name="Gouzy J."/>
            <person name="Grassa C.J."/>
            <person name="Murat F."/>
            <person name="Staton S.E."/>
            <person name="Cottret L."/>
            <person name="Lelandais-Briere C."/>
            <person name="Owens G.L."/>
            <person name="Carrere S."/>
            <person name="Mayjonade B."/>
            <person name="Legrand L."/>
            <person name="Gill N."/>
            <person name="Kane N.C."/>
            <person name="Bowers J.E."/>
            <person name="Hubner S."/>
            <person name="Bellec A."/>
            <person name="Berard A."/>
            <person name="Berges H."/>
            <person name="Blanchet N."/>
            <person name="Boniface M.C."/>
            <person name="Brunel D."/>
            <person name="Catrice O."/>
            <person name="Chaidir N."/>
            <person name="Claudel C."/>
            <person name="Donnadieu C."/>
            <person name="Faraut T."/>
            <person name="Fievet G."/>
            <person name="Helmstetter N."/>
            <person name="King M."/>
            <person name="Knapp S.J."/>
            <person name="Lai Z."/>
            <person name="Le Paslier M.C."/>
            <person name="Lippi Y."/>
            <person name="Lorenzon L."/>
            <person name="Mandel J.R."/>
            <person name="Marage G."/>
            <person name="Marchand G."/>
            <person name="Marquand E."/>
            <person name="Bret-Mestries E."/>
            <person name="Morien E."/>
            <person name="Nambeesan S."/>
            <person name="Nguyen T."/>
            <person name="Pegot-Espagnet P."/>
            <person name="Pouilly N."/>
            <person name="Raftis F."/>
            <person name="Sallet E."/>
            <person name="Schiex T."/>
            <person name="Thomas J."/>
            <person name="Vandecasteele C."/>
            <person name="Vares D."/>
            <person name="Vear F."/>
            <person name="Vautrin S."/>
            <person name="Crespi M."/>
            <person name="Mangin B."/>
            <person name="Burke J.M."/>
            <person name="Salse J."/>
            <person name="Munos S."/>
            <person name="Vincourt P."/>
            <person name="Rieseberg L.H."/>
            <person name="Langlade N.B."/>
        </authorList>
    </citation>
    <scope>NUCLEOTIDE SEQUENCE</scope>
    <source>
        <tissue evidence="2">Leaves</tissue>
    </source>
</reference>